<evidence type="ECO:0000256" key="1">
    <source>
        <dbReference type="SAM" id="MobiDB-lite"/>
    </source>
</evidence>
<dbReference type="InterPro" id="IPR029526">
    <property type="entry name" value="PGBD"/>
</dbReference>
<feature type="domain" description="PiggyBac transposable element-derived protein" evidence="2">
    <location>
        <begin position="104"/>
        <end position="203"/>
    </location>
</feature>
<organism evidence="3 4">
    <name type="scientific">Ignelater luminosus</name>
    <name type="common">Cucubano</name>
    <name type="synonym">Pyrophorus luminosus</name>
    <dbReference type="NCBI Taxonomy" id="2038154"/>
    <lineage>
        <taxon>Eukaryota</taxon>
        <taxon>Metazoa</taxon>
        <taxon>Ecdysozoa</taxon>
        <taxon>Arthropoda</taxon>
        <taxon>Hexapoda</taxon>
        <taxon>Insecta</taxon>
        <taxon>Pterygota</taxon>
        <taxon>Neoptera</taxon>
        <taxon>Endopterygota</taxon>
        <taxon>Coleoptera</taxon>
        <taxon>Polyphaga</taxon>
        <taxon>Elateriformia</taxon>
        <taxon>Elateroidea</taxon>
        <taxon>Elateridae</taxon>
        <taxon>Agrypninae</taxon>
        <taxon>Pyrophorini</taxon>
        <taxon>Ignelater</taxon>
    </lineage>
</organism>
<feature type="region of interest" description="Disordered" evidence="1">
    <location>
        <begin position="1"/>
        <end position="22"/>
    </location>
</feature>
<dbReference type="EMBL" id="VTPC01002392">
    <property type="protein sequence ID" value="KAF2900098.1"/>
    <property type="molecule type" value="Genomic_DNA"/>
</dbReference>
<evidence type="ECO:0000313" key="3">
    <source>
        <dbReference type="EMBL" id="KAF2900098.1"/>
    </source>
</evidence>
<proteinExistence type="predicted"/>
<dbReference type="OrthoDB" id="8300647at2759"/>
<dbReference type="PANTHER" id="PTHR47272">
    <property type="entry name" value="DDE_TNP_1_7 DOMAIN-CONTAINING PROTEIN"/>
    <property type="match status" value="1"/>
</dbReference>
<accession>A0A8K0D633</accession>
<gene>
    <name evidence="3" type="ORF">ILUMI_06089</name>
</gene>
<evidence type="ECO:0000313" key="4">
    <source>
        <dbReference type="Proteomes" id="UP000801492"/>
    </source>
</evidence>
<feature type="region of interest" description="Disordered" evidence="1">
    <location>
        <begin position="103"/>
        <end position="125"/>
    </location>
</feature>
<comment type="caution">
    <text evidence="3">The sequence shown here is derived from an EMBL/GenBank/DDBJ whole genome shotgun (WGS) entry which is preliminary data.</text>
</comment>
<evidence type="ECO:0000259" key="2">
    <source>
        <dbReference type="Pfam" id="PF13843"/>
    </source>
</evidence>
<dbReference type="Proteomes" id="UP000801492">
    <property type="component" value="Unassembled WGS sequence"/>
</dbReference>
<sequence length="205" mass="23309">MSELRYTSPEVTPSRCIQPTPYDTRANRDTYKYLLTRAITQWTVVTDGLFGDFPEAAVPKVLKYDTPRKGRTVSPYYDIAPCLMFRTSKDLLQIEPHLNLGYEGTDTRRDNRIPSHNPLPDKKGMKKSVIGKANGVMLTRWNDNDIVTIGSTVYGVNLLSEVKRVSQANKKNIQISRPFSVEQYNFSMGSTDLMDENISSFEEKS</sequence>
<keyword evidence="4" id="KW-1185">Reference proteome</keyword>
<protein>
    <recommendedName>
        <fullName evidence="2">PiggyBac transposable element-derived protein domain-containing protein</fullName>
    </recommendedName>
</protein>
<reference evidence="3" key="1">
    <citation type="submission" date="2019-08" db="EMBL/GenBank/DDBJ databases">
        <title>The genome of the North American firefly Photinus pyralis.</title>
        <authorList>
            <consortium name="Photinus pyralis genome working group"/>
            <person name="Fallon T.R."/>
            <person name="Sander Lower S.E."/>
            <person name="Weng J.-K."/>
        </authorList>
    </citation>
    <scope>NUCLEOTIDE SEQUENCE</scope>
    <source>
        <strain evidence="3">TRF0915ILg1</strain>
        <tissue evidence="3">Whole body</tissue>
    </source>
</reference>
<dbReference type="Pfam" id="PF13843">
    <property type="entry name" value="DDE_Tnp_1_7"/>
    <property type="match status" value="1"/>
</dbReference>
<feature type="compositionally biased region" description="Basic and acidic residues" evidence="1">
    <location>
        <begin position="105"/>
        <end position="123"/>
    </location>
</feature>
<dbReference type="AlphaFoldDB" id="A0A8K0D633"/>
<name>A0A8K0D633_IGNLU</name>